<keyword evidence="1" id="KW-0175">Coiled coil</keyword>
<evidence type="ECO:0000256" key="3">
    <source>
        <dbReference type="SAM" id="SignalP"/>
    </source>
</evidence>
<dbReference type="AlphaFoldDB" id="A0A7K1SWC8"/>
<keyword evidence="2" id="KW-1133">Transmembrane helix</keyword>
<name>A0A7K1SWC8_9SPHI</name>
<keyword evidence="3" id="KW-0732">Signal</keyword>
<proteinExistence type="predicted"/>
<evidence type="ECO:0000256" key="2">
    <source>
        <dbReference type="SAM" id="Phobius"/>
    </source>
</evidence>
<feature type="coiled-coil region" evidence="1">
    <location>
        <begin position="200"/>
        <end position="238"/>
    </location>
</feature>
<reference evidence="4 5" key="1">
    <citation type="submission" date="2019-12" db="EMBL/GenBank/DDBJ databases">
        <title>Mucilaginibacter sp. HMF7410 genome sequencing and assembly.</title>
        <authorList>
            <person name="Kang H."/>
            <person name="Cha I."/>
            <person name="Kim H."/>
            <person name="Joh K."/>
        </authorList>
    </citation>
    <scope>NUCLEOTIDE SEQUENCE [LARGE SCALE GENOMIC DNA]</scope>
    <source>
        <strain evidence="4 5">HMF7410</strain>
    </source>
</reference>
<dbReference type="Proteomes" id="UP000462014">
    <property type="component" value="Unassembled WGS sequence"/>
</dbReference>
<keyword evidence="2" id="KW-0472">Membrane</keyword>
<dbReference type="EMBL" id="WPIK01000007">
    <property type="protein sequence ID" value="MVN21625.1"/>
    <property type="molecule type" value="Genomic_DNA"/>
</dbReference>
<dbReference type="RefSeq" id="WP_157566124.1">
    <property type="nucleotide sequence ID" value="NZ_WPIK01000007.1"/>
</dbReference>
<feature type="signal peptide" evidence="3">
    <location>
        <begin position="1"/>
        <end position="24"/>
    </location>
</feature>
<accession>A0A7K1SWC8</accession>
<keyword evidence="5" id="KW-1185">Reference proteome</keyword>
<organism evidence="4 5">
    <name type="scientific">Mucilaginibacter arboris</name>
    <dbReference type="NCBI Taxonomy" id="2682090"/>
    <lineage>
        <taxon>Bacteria</taxon>
        <taxon>Pseudomonadati</taxon>
        <taxon>Bacteroidota</taxon>
        <taxon>Sphingobacteriia</taxon>
        <taxon>Sphingobacteriales</taxon>
        <taxon>Sphingobacteriaceae</taxon>
        <taxon>Mucilaginibacter</taxon>
    </lineage>
</organism>
<gene>
    <name evidence="4" type="ORF">GO621_08755</name>
</gene>
<protein>
    <recommendedName>
        <fullName evidence="6">tRNA (Guanine-N1)-methyltransferase</fullName>
    </recommendedName>
</protein>
<feature type="transmembrane region" description="Helical" evidence="2">
    <location>
        <begin position="167"/>
        <end position="186"/>
    </location>
</feature>
<evidence type="ECO:0000313" key="4">
    <source>
        <dbReference type="EMBL" id="MVN21625.1"/>
    </source>
</evidence>
<sequence>MQLKTAFRLLQVVLLSTFFSIGYGQDTVKTGARARQTTKPKQATVNPAKVNPAQTNLAYPLKPSATTPIAVSTDKSLNGQYQFILSKVYHYQQPMITAFYRSMQDTLRTQRIALAAIHSKLAAQTKSMAAMQSDVNSKEESLNATTAQVNSINFLGMPVAKTTYNTIMWGLVIVLGALAATVIFLSTSARREAHYRTKLYNDLEEEYKGYKTKANDKEKKLSRDLQTVRNKLEEITGNPEY</sequence>
<evidence type="ECO:0008006" key="6">
    <source>
        <dbReference type="Google" id="ProtNLM"/>
    </source>
</evidence>
<keyword evidence="2" id="KW-0812">Transmembrane</keyword>
<evidence type="ECO:0000313" key="5">
    <source>
        <dbReference type="Proteomes" id="UP000462014"/>
    </source>
</evidence>
<comment type="caution">
    <text evidence="4">The sequence shown here is derived from an EMBL/GenBank/DDBJ whole genome shotgun (WGS) entry which is preliminary data.</text>
</comment>
<feature type="chain" id="PRO_5029517924" description="tRNA (Guanine-N1)-methyltransferase" evidence="3">
    <location>
        <begin position="25"/>
        <end position="241"/>
    </location>
</feature>
<evidence type="ECO:0000256" key="1">
    <source>
        <dbReference type="SAM" id="Coils"/>
    </source>
</evidence>